<evidence type="ECO:0000313" key="1">
    <source>
        <dbReference type="EMBL" id="PPQ31778.1"/>
    </source>
</evidence>
<name>A0A2S6NAY6_9HYPH</name>
<dbReference type="RefSeq" id="WP_104507361.1">
    <property type="nucleotide sequence ID" value="NZ_JACIGC010000011.1"/>
</dbReference>
<organism evidence="1 2">
    <name type="scientific">Rhodoblastus sphagnicola</name>
    <dbReference type="NCBI Taxonomy" id="333368"/>
    <lineage>
        <taxon>Bacteria</taxon>
        <taxon>Pseudomonadati</taxon>
        <taxon>Pseudomonadota</taxon>
        <taxon>Alphaproteobacteria</taxon>
        <taxon>Hyphomicrobiales</taxon>
        <taxon>Rhodoblastaceae</taxon>
        <taxon>Rhodoblastus</taxon>
    </lineage>
</organism>
<accession>A0A2S6NAY6</accession>
<sequence>MTTIYNLRASTNVSFRWTRDLSSLSGVYDVAASIIRMQARVSAGSADPPVYEWCSSNAQGGLASFNAATGLCIFSASETDMEQMPARLVYDCRLELTSGAIIPLFAGRLVFALGVTRTASTSNADGTSVLTDTVTVDGEADNAPAPLPLALSAVLAIAQNAETAAQAAAAAATQAAAQASSASNSIIPVLIYG</sequence>
<evidence type="ECO:0000313" key="2">
    <source>
        <dbReference type="Proteomes" id="UP000239089"/>
    </source>
</evidence>
<keyword evidence="2" id="KW-1185">Reference proteome</keyword>
<gene>
    <name evidence="1" type="ORF">CCR94_08050</name>
</gene>
<dbReference type="Proteomes" id="UP000239089">
    <property type="component" value="Unassembled WGS sequence"/>
</dbReference>
<dbReference type="AlphaFoldDB" id="A0A2S6NAY6"/>
<reference evidence="1 2" key="1">
    <citation type="journal article" date="2018" name="Arch. Microbiol.">
        <title>New insights into the metabolic potential of the phototrophic purple bacterium Rhodopila globiformis DSM 161(T) from its draft genome sequence and evidence for a vanadium-dependent nitrogenase.</title>
        <authorList>
            <person name="Imhoff J.F."/>
            <person name="Rahn T."/>
            <person name="Kunzel S."/>
            <person name="Neulinger S.C."/>
        </authorList>
    </citation>
    <scope>NUCLEOTIDE SEQUENCE [LARGE SCALE GENOMIC DNA]</scope>
    <source>
        <strain evidence="1 2">DSM 16996</strain>
    </source>
</reference>
<proteinExistence type="predicted"/>
<protein>
    <submittedName>
        <fullName evidence="1">Uncharacterized protein</fullName>
    </submittedName>
</protein>
<comment type="caution">
    <text evidence="1">The sequence shown here is derived from an EMBL/GenBank/DDBJ whole genome shotgun (WGS) entry which is preliminary data.</text>
</comment>
<dbReference type="EMBL" id="NHSJ01000050">
    <property type="protein sequence ID" value="PPQ31778.1"/>
    <property type="molecule type" value="Genomic_DNA"/>
</dbReference>
<dbReference type="OrthoDB" id="8456292at2"/>